<gene>
    <name evidence="1" type="ORF">ACFYKX_06060</name>
</gene>
<name>A0ABW6K7J8_9BACI</name>
<dbReference type="Gene3D" id="1.20.1260.10">
    <property type="match status" value="1"/>
</dbReference>
<dbReference type="RefSeq" id="WP_389359105.1">
    <property type="nucleotide sequence ID" value="NZ_JBIACK010000002.1"/>
</dbReference>
<dbReference type="EMBL" id="JBIACK010000002">
    <property type="protein sequence ID" value="MFE8700165.1"/>
    <property type="molecule type" value="Genomic_DNA"/>
</dbReference>
<reference evidence="1 2" key="1">
    <citation type="submission" date="2024-08" db="EMBL/GenBank/DDBJ databases">
        <title>Two novel Cytobacillus novel species.</title>
        <authorList>
            <person name="Liu G."/>
        </authorList>
    </citation>
    <scope>NUCLEOTIDE SEQUENCE [LARGE SCALE GENOMIC DNA]</scope>
    <source>
        <strain evidence="1 2">FJAT-54145</strain>
    </source>
</reference>
<dbReference type="Pfam" id="PF11553">
    <property type="entry name" value="DUF3231"/>
    <property type="match status" value="1"/>
</dbReference>
<keyword evidence="2" id="KW-1185">Reference proteome</keyword>
<dbReference type="InterPro" id="IPR021617">
    <property type="entry name" value="DUF3231"/>
</dbReference>
<comment type="caution">
    <text evidence="1">The sequence shown here is derived from an EMBL/GenBank/DDBJ whole genome shotgun (WGS) entry which is preliminary data.</text>
</comment>
<dbReference type="InterPro" id="IPR012347">
    <property type="entry name" value="Ferritin-like"/>
</dbReference>
<evidence type="ECO:0000313" key="2">
    <source>
        <dbReference type="Proteomes" id="UP001601059"/>
    </source>
</evidence>
<organism evidence="1 2">
    <name type="scientific">Cytobacillus spartinae</name>
    <dbReference type="NCBI Taxonomy" id="3299023"/>
    <lineage>
        <taxon>Bacteria</taxon>
        <taxon>Bacillati</taxon>
        <taxon>Bacillota</taxon>
        <taxon>Bacilli</taxon>
        <taxon>Bacillales</taxon>
        <taxon>Bacillaceae</taxon>
        <taxon>Cytobacillus</taxon>
    </lineage>
</organism>
<sequence length="183" mass="20716">MMGNPFEAIFNHFKVKLDVEDKAPLHVIEVGDCWTYVGILEEFIRYEEIGLNTSTDDEIIEMLNDAIKLCESQVKRLSTFLRNEGIPLPDVTSAKPKSNPNEVPLGVKLTDDEISNGVAFKMVNLMQLCGKGQADAIRADVAMMWLEFFSEIVTFGSTLKTLMRKRGWLKVPPYYYPPGIPIR</sequence>
<proteinExistence type="predicted"/>
<accession>A0ABW6K7J8</accession>
<evidence type="ECO:0000313" key="1">
    <source>
        <dbReference type="EMBL" id="MFE8700165.1"/>
    </source>
</evidence>
<dbReference type="Proteomes" id="UP001601059">
    <property type="component" value="Unassembled WGS sequence"/>
</dbReference>
<protein>
    <submittedName>
        <fullName evidence="1">DUF3231 family protein</fullName>
    </submittedName>
</protein>